<dbReference type="InterPro" id="IPR040477">
    <property type="entry name" value="KDM4-like_Tudor"/>
</dbReference>
<dbReference type="InterPro" id="IPR042014">
    <property type="entry name" value="MTF2_PHD1"/>
</dbReference>
<dbReference type="CDD" id="cd15578">
    <property type="entry name" value="PHD1_MTF2"/>
    <property type="match status" value="1"/>
</dbReference>
<feature type="region of interest" description="Disordered" evidence="10">
    <location>
        <begin position="355"/>
        <end position="375"/>
    </location>
</feature>
<feature type="region of interest" description="Disordered" evidence="10">
    <location>
        <begin position="1"/>
        <end position="21"/>
    </location>
</feature>
<feature type="compositionally biased region" description="Basic and acidic residues" evidence="10">
    <location>
        <begin position="358"/>
        <end position="372"/>
    </location>
</feature>
<keyword evidence="7" id="KW-0156">Chromatin regulator</keyword>
<dbReference type="PROSITE" id="PS50016">
    <property type="entry name" value="ZF_PHD_2"/>
    <property type="match status" value="1"/>
</dbReference>
<dbReference type="SUPFAM" id="SSF63748">
    <property type="entry name" value="Tudor/PWWP/MBT"/>
    <property type="match status" value="1"/>
</dbReference>
<dbReference type="InterPro" id="IPR025894">
    <property type="entry name" value="Mtf2_C_dom"/>
</dbReference>
<dbReference type="PANTHER" id="PTHR12628">
    <property type="entry name" value="POLYCOMB-LIKE TRANSCRIPTION FACTOR"/>
    <property type="match status" value="1"/>
</dbReference>
<dbReference type="Proteomes" id="UP000515152">
    <property type="component" value="Chromosome 22"/>
</dbReference>
<reference evidence="13" key="1">
    <citation type="submission" date="2025-08" db="UniProtKB">
        <authorList>
            <consortium name="RefSeq"/>
        </authorList>
    </citation>
    <scope>IDENTIFICATION</scope>
</reference>
<dbReference type="SMART" id="SM00333">
    <property type="entry name" value="TUDOR"/>
    <property type="match status" value="1"/>
</dbReference>
<keyword evidence="8" id="KW-0539">Nucleus</keyword>
<evidence type="ECO:0000313" key="13">
    <source>
        <dbReference type="RefSeq" id="XP_012675711.2"/>
    </source>
</evidence>
<dbReference type="Gene3D" id="2.30.30.140">
    <property type="match status" value="1"/>
</dbReference>
<evidence type="ECO:0000256" key="3">
    <source>
        <dbReference type="ARBA" id="ARBA00022723"/>
    </source>
</evidence>
<feature type="region of interest" description="Disordered" evidence="10">
    <location>
        <begin position="398"/>
        <end position="444"/>
    </location>
</feature>
<feature type="domain" description="PHD-type" evidence="11">
    <location>
        <begin position="102"/>
        <end position="157"/>
    </location>
</feature>
<dbReference type="OrthoDB" id="10033786at2759"/>
<dbReference type="GO" id="GO:0005634">
    <property type="term" value="C:nucleus"/>
    <property type="evidence" value="ECO:0007669"/>
    <property type="project" value="UniProtKB-SubCell"/>
</dbReference>
<keyword evidence="4" id="KW-0677">Repeat</keyword>
<dbReference type="SUPFAM" id="SSF57903">
    <property type="entry name" value="FYVE/PHD zinc finger"/>
    <property type="match status" value="2"/>
</dbReference>
<dbReference type="Pfam" id="PF14061">
    <property type="entry name" value="Mtf2_C"/>
    <property type="match status" value="1"/>
</dbReference>
<accession>A0A6P3VNA7</accession>
<evidence type="ECO:0000256" key="1">
    <source>
        <dbReference type="ARBA" id="ARBA00004123"/>
    </source>
</evidence>
<dbReference type="InterPro" id="IPR019786">
    <property type="entry name" value="Zinc_finger_PHD-type_CS"/>
</dbReference>
<dbReference type="GO" id="GO:0008270">
    <property type="term" value="F:zinc ion binding"/>
    <property type="evidence" value="ECO:0007669"/>
    <property type="project" value="UniProtKB-KW"/>
</dbReference>
<evidence type="ECO:0000313" key="12">
    <source>
        <dbReference type="Proteomes" id="UP000515152"/>
    </source>
</evidence>
<dbReference type="GO" id="GO:0045814">
    <property type="term" value="P:negative regulation of gene expression, epigenetic"/>
    <property type="evidence" value="ECO:0007669"/>
    <property type="project" value="TreeGrafter"/>
</dbReference>
<evidence type="ECO:0000256" key="4">
    <source>
        <dbReference type="ARBA" id="ARBA00022737"/>
    </source>
</evidence>
<dbReference type="KEGG" id="char:105893800"/>
<feature type="compositionally biased region" description="Basic residues" evidence="10">
    <location>
        <begin position="406"/>
        <end position="415"/>
    </location>
</feature>
<dbReference type="AlphaFoldDB" id="A0A6P3VNA7"/>
<dbReference type="PROSITE" id="PS01359">
    <property type="entry name" value="ZF_PHD_1"/>
    <property type="match status" value="1"/>
</dbReference>
<name>A0A6P3VNA7_CLUHA</name>
<evidence type="ECO:0000256" key="8">
    <source>
        <dbReference type="ARBA" id="ARBA00023242"/>
    </source>
</evidence>
<keyword evidence="3" id="KW-0479">Metal-binding</keyword>
<dbReference type="Pfam" id="PF00628">
    <property type="entry name" value="PHD"/>
    <property type="match status" value="1"/>
</dbReference>
<keyword evidence="6" id="KW-0862">Zinc</keyword>
<proteinExistence type="inferred from homology"/>
<dbReference type="FunFam" id="3.30.40.10:FF:000126">
    <property type="entry name" value="metal-response element-binding transcription factor 2 isoform X1"/>
    <property type="match status" value="1"/>
</dbReference>
<protein>
    <submittedName>
        <fullName evidence="13">Metal-response element-binding transcription factor 2 isoform X1</fullName>
    </submittedName>
</protein>
<evidence type="ECO:0000256" key="9">
    <source>
        <dbReference type="PROSITE-ProRule" id="PRU00146"/>
    </source>
</evidence>
<evidence type="ECO:0000256" key="7">
    <source>
        <dbReference type="ARBA" id="ARBA00022853"/>
    </source>
</evidence>
<organism evidence="12 13">
    <name type="scientific">Clupea harengus</name>
    <name type="common">Atlantic herring</name>
    <dbReference type="NCBI Taxonomy" id="7950"/>
    <lineage>
        <taxon>Eukaryota</taxon>
        <taxon>Metazoa</taxon>
        <taxon>Chordata</taxon>
        <taxon>Craniata</taxon>
        <taxon>Vertebrata</taxon>
        <taxon>Euteleostomi</taxon>
        <taxon>Actinopterygii</taxon>
        <taxon>Neopterygii</taxon>
        <taxon>Teleostei</taxon>
        <taxon>Clupei</taxon>
        <taxon>Clupeiformes</taxon>
        <taxon>Clupeoidei</taxon>
        <taxon>Clupeidae</taxon>
        <taxon>Clupea</taxon>
    </lineage>
</organism>
<gene>
    <name evidence="13" type="primary">mtf2</name>
</gene>
<comment type="similarity">
    <text evidence="2">Belongs to the Polycomblike family.</text>
</comment>
<evidence type="ECO:0000256" key="6">
    <source>
        <dbReference type="ARBA" id="ARBA00022833"/>
    </source>
</evidence>
<dbReference type="Gene3D" id="3.30.40.10">
    <property type="entry name" value="Zinc/RING finger domain, C3HC4 (zinc finger)"/>
    <property type="match status" value="1"/>
</dbReference>
<dbReference type="SMART" id="SM00249">
    <property type="entry name" value="PHD"/>
    <property type="match status" value="2"/>
</dbReference>
<dbReference type="InterPro" id="IPR019787">
    <property type="entry name" value="Znf_PHD-finger"/>
</dbReference>
<dbReference type="InterPro" id="IPR002999">
    <property type="entry name" value="Tudor"/>
</dbReference>
<comment type="subcellular location">
    <subcellularLocation>
        <location evidence="1">Nucleus</location>
    </subcellularLocation>
</comment>
<dbReference type="Pfam" id="PF18104">
    <property type="entry name" value="Tudor_2"/>
    <property type="match status" value="1"/>
</dbReference>
<evidence type="ECO:0000256" key="5">
    <source>
        <dbReference type="ARBA" id="ARBA00022771"/>
    </source>
</evidence>
<sequence>MRESTEVDNLSAHSEGNAYPQPRTPVPCIGLGYNGITDAPKLGNKFEEGLDVLARWSDGLFYLGTITKIDDQKHRCFVVFEDQSKSWILWKDIQTGDSEEPEMVCSICQDENSEAPNEMVICDKCGQGYHQLCHTPIIDSSVVASDDKWLCRQCSTTTKKGGVLKKGPNAKTFQEMKQSFPYVLDDLVWDQGHKTNIQQCYCYCGGPGDWYLKMLQCRRCRQWFHEACVQCFHEPMLHGDRFYIFICSVCNSGPEFLKRLPLRWAEVAHLCLFNLSVIYKKKYFDSERELMAYVNDNWDRLQLGELSETPKSERYGSVLEALNNNHSMFMSGKEIKKKKHLFGLRIRVPPVPQSSELWPDREQEKGSHEIKIKGRKSSKPLYVSASLCTSSRTRKLLPWPVPQSSLKRRRGRPRRTLPPPNPEIQHVDLDQQPPFHTTSSESRSLEFSRSLFPLPGVPSSEHCLNDQDQISHLKSSISSYFGAEGRMGCGENYHVLGRRVTRDGTVQYLVEWEGFTAS</sequence>
<dbReference type="InterPro" id="IPR011011">
    <property type="entry name" value="Znf_FYVE_PHD"/>
</dbReference>
<keyword evidence="12" id="KW-1185">Reference proteome</keyword>
<evidence type="ECO:0000259" key="11">
    <source>
        <dbReference type="PROSITE" id="PS50016"/>
    </source>
</evidence>
<dbReference type="InterPro" id="IPR013083">
    <property type="entry name" value="Znf_RING/FYVE/PHD"/>
</dbReference>
<dbReference type="FunFam" id="3.90.980.20:FF:000001">
    <property type="entry name" value="metal-response element-binding transcription factor 2 isoform X1"/>
    <property type="match status" value="1"/>
</dbReference>
<evidence type="ECO:0000256" key="2">
    <source>
        <dbReference type="ARBA" id="ARBA00008084"/>
    </source>
</evidence>
<dbReference type="RefSeq" id="XP_012675711.2">
    <property type="nucleotide sequence ID" value="XM_012820257.3"/>
</dbReference>
<dbReference type="InterPro" id="IPR001965">
    <property type="entry name" value="Znf_PHD"/>
</dbReference>
<dbReference type="GO" id="GO:0003677">
    <property type="term" value="F:DNA binding"/>
    <property type="evidence" value="ECO:0007669"/>
    <property type="project" value="TreeGrafter"/>
</dbReference>
<dbReference type="GO" id="GO:0003682">
    <property type="term" value="F:chromatin binding"/>
    <property type="evidence" value="ECO:0007669"/>
    <property type="project" value="TreeGrafter"/>
</dbReference>
<dbReference type="CDD" id="cd20450">
    <property type="entry name" value="Tudor_MTF2"/>
    <property type="match status" value="1"/>
</dbReference>
<dbReference type="Gene3D" id="3.90.980.20">
    <property type="match status" value="1"/>
</dbReference>
<dbReference type="CTD" id="22823"/>
<evidence type="ECO:0000256" key="10">
    <source>
        <dbReference type="SAM" id="MobiDB-lite"/>
    </source>
</evidence>
<dbReference type="PANTHER" id="PTHR12628:SF12">
    <property type="entry name" value="METAL-RESPONSE ELEMENT-BINDING TRANSCRIPTION FACTOR 2"/>
    <property type="match status" value="1"/>
</dbReference>
<dbReference type="GeneID" id="105893800"/>
<keyword evidence="5 9" id="KW-0863">Zinc-finger</keyword>